<evidence type="ECO:0000256" key="1">
    <source>
        <dbReference type="ARBA" id="ARBA00001946"/>
    </source>
</evidence>
<comment type="catalytic activity">
    <reaction evidence="25">
        <text>1-(9Z-octadecenoyl)-sn-glycerol + ATP = 1-(9Z-octadecenoyl)-sn-glycero-3-phosphate + ADP + H(+)</text>
        <dbReference type="Rhea" id="RHEA:41079"/>
        <dbReference type="ChEBI" id="CHEBI:15378"/>
        <dbReference type="ChEBI" id="CHEBI:30616"/>
        <dbReference type="ChEBI" id="CHEBI:74544"/>
        <dbReference type="ChEBI" id="CHEBI:75757"/>
        <dbReference type="ChEBI" id="CHEBI:456216"/>
    </reaction>
    <physiologicalReaction direction="left-to-right" evidence="25">
        <dbReference type="Rhea" id="RHEA:41080"/>
    </physiologicalReaction>
</comment>
<keyword evidence="16" id="KW-0653">Protein transport</keyword>
<dbReference type="PANTHER" id="PTHR12358:SF31">
    <property type="entry name" value="ACYLGLYCEROL KINASE, MITOCHONDRIAL"/>
    <property type="match status" value="1"/>
</dbReference>
<dbReference type="Gene3D" id="3.40.50.10330">
    <property type="entry name" value="Probable inorganic polyphosphate/atp-NAD kinase, domain 1"/>
    <property type="match status" value="1"/>
</dbReference>
<evidence type="ECO:0000256" key="5">
    <source>
        <dbReference type="ARBA" id="ARBA00005175"/>
    </source>
</evidence>
<evidence type="ECO:0000256" key="8">
    <source>
        <dbReference type="ARBA" id="ARBA00020796"/>
    </source>
</evidence>
<evidence type="ECO:0000256" key="21">
    <source>
        <dbReference type="ARBA" id="ARBA00023136"/>
    </source>
</evidence>
<dbReference type="GO" id="GO:0015031">
    <property type="term" value="P:protein transport"/>
    <property type="evidence" value="ECO:0007669"/>
    <property type="project" value="UniProtKB-KW"/>
</dbReference>
<evidence type="ECO:0000256" key="23">
    <source>
        <dbReference type="ARBA" id="ARBA00023411"/>
    </source>
</evidence>
<evidence type="ECO:0000256" key="12">
    <source>
        <dbReference type="ARBA" id="ARBA00022741"/>
    </source>
</evidence>
<dbReference type="InterPro" id="IPR045579">
    <property type="entry name" value="AGK_C"/>
</dbReference>
<comment type="catalytic activity">
    <reaction evidence="27">
        <text>2-(5Z,8Z,11Z,14Z-eicosatetraenoyl)-glycerol + ATP = 2-(5Z,8Z,11Z,14Z-eicosatetraenoyl)-sn-glycero-3-phosphate + ADP + H(+)</text>
        <dbReference type="Rhea" id="RHEA:43316"/>
        <dbReference type="ChEBI" id="CHEBI:15378"/>
        <dbReference type="ChEBI" id="CHEBI:30616"/>
        <dbReference type="ChEBI" id="CHEBI:52392"/>
        <dbReference type="ChEBI" id="CHEBI:78209"/>
        <dbReference type="ChEBI" id="CHEBI:456216"/>
    </reaction>
    <physiologicalReaction direction="left-to-right" evidence="27">
        <dbReference type="Rhea" id="RHEA:43317"/>
    </physiologicalReaction>
</comment>
<dbReference type="Proteomes" id="UP001519460">
    <property type="component" value="Unassembled WGS sequence"/>
</dbReference>
<keyword evidence="9" id="KW-0813">Transport</keyword>
<dbReference type="Pfam" id="PF19712">
    <property type="entry name" value="AGK_C"/>
    <property type="match status" value="1"/>
</dbReference>
<reference evidence="40 41" key="1">
    <citation type="journal article" date="2023" name="Sci. Data">
        <title>Genome assembly of the Korean intertidal mud-creeper Batillaria attramentaria.</title>
        <authorList>
            <person name="Patra A.K."/>
            <person name="Ho P.T."/>
            <person name="Jun S."/>
            <person name="Lee S.J."/>
            <person name="Kim Y."/>
            <person name="Won Y.J."/>
        </authorList>
    </citation>
    <scope>NUCLEOTIDE SEQUENCE [LARGE SCALE GENOMIC DNA]</scope>
    <source>
        <strain evidence="40">Wonlab-2016</strain>
    </source>
</reference>
<evidence type="ECO:0000256" key="4">
    <source>
        <dbReference type="ARBA" id="ARBA00004637"/>
    </source>
</evidence>
<comment type="catalytic activity">
    <reaction evidence="22">
        <text>1,2-di-(9Z-octadecenoyl)-sn-glycerol + ATP = 1,2-di-(9Z-octadecenoyl)-sn-glycero-3-phosphate + ADP + H(+)</text>
        <dbReference type="Rhea" id="RHEA:40327"/>
        <dbReference type="ChEBI" id="CHEBI:15378"/>
        <dbReference type="ChEBI" id="CHEBI:30616"/>
        <dbReference type="ChEBI" id="CHEBI:52333"/>
        <dbReference type="ChEBI" id="CHEBI:74546"/>
        <dbReference type="ChEBI" id="CHEBI:456216"/>
    </reaction>
    <physiologicalReaction direction="left-to-right" evidence="22">
        <dbReference type="Rhea" id="RHEA:40328"/>
    </physiologicalReaction>
</comment>
<evidence type="ECO:0000256" key="37">
    <source>
        <dbReference type="ARBA" id="ARBA00048876"/>
    </source>
</evidence>
<evidence type="ECO:0000256" key="27">
    <source>
        <dbReference type="ARBA" id="ARBA00024556"/>
    </source>
</evidence>
<evidence type="ECO:0000256" key="25">
    <source>
        <dbReference type="ARBA" id="ARBA00024505"/>
    </source>
</evidence>
<evidence type="ECO:0000256" key="6">
    <source>
        <dbReference type="ARBA" id="ARBA00006355"/>
    </source>
</evidence>
<keyword evidence="17" id="KW-1133">Transmembrane helix</keyword>
<dbReference type="InterPro" id="IPR001206">
    <property type="entry name" value="Diacylglycerol_kinase_cat_dom"/>
</dbReference>
<dbReference type="PROSITE" id="PS50146">
    <property type="entry name" value="DAGK"/>
    <property type="match status" value="1"/>
</dbReference>
<keyword evidence="20" id="KW-0496">Mitochondrion</keyword>
<proteinExistence type="inferred from homology"/>
<dbReference type="InterPro" id="IPR016064">
    <property type="entry name" value="NAD/diacylglycerol_kinase_sf"/>
</dbReference>
<comment type="subcellular location">
    <subcellularLocation>
        <location evidence="4">Mitochondrion inner membrane</location>
        <topology evidence="4">Peripheral membrane protein</topology>
    </subcellularLocation>
    <subcellularLocation>
        <location evidence="2">Mitochondrion inner membrane</location>
        <topology evidence="2">Single-pass membrane protein</topology>
    </subcellularLocation>
    <subcellularLocation>
        <location evidence="3">Mitochondrion intermembrane space</location>
    </subcellularLocation>
</comment>
<evidence type="ECO:0000256" key="19">
    <source>
        <dbReference type="ARBA" id="ARBA00023098"/>
    </source>
</evidence>
<dbReference type="AlphaFoldDB" id="A0ABD0JID0"/>
<comment type="cofactor">
    <cofactor evidence="1">
        <name>Mg(2+)</name>
        <dbReference type="ChEBI" id="CHEBI:18420"/>
    </cofactor>
</comment>
<comment type="catalytic activity">
    <reaction evidence="23">
        <text>a 1,2-diacyl-sn-glycerol + ATP = a 1,2-diacyl-sn-glycero-3-phosphate + ADP + H(+)</text>
        <dbReference type="Rhea" id="RHEA:10272"/>
        <dbReference type="ChEBI" id="CHEBI:15378"/>
        <dbReference type="ChEBI" id="CHEBI:17815"/>
        <dbReference type="ChEBI" id="CHEBI:30616"/>
        <dbReference type="ChEBI" id="CHEBI:58608"/>
        <dbReference type="ChEBI" id="CHEBI:456216"/>
        <dbReference type="EC" id="2.7.1.107"/>
    </reaction>
    <physiologicalReaction direction="left-to-right" evidence="23">
        <dbReference type="Rhea" id="RHEA:10273"/>
    </physiologicalReaction>
</comment>
<comment type="pathway">
    <text evidence="5">Lipid metabolism; glycerolipid metabolism.</text>
</comment>
<evidence type="ECO:0000256" key="7">
    <source>
        <dbReference type="ARBA" id="ARBA00012133"/>
    </source>
</evidence>
<evidence type="ECO:0000256" key="33">
    <source>
        <dbReference type="ARBA" id="ARBA00030553"/>
    </source>
</evidence>
<keyword evidence="13" id="KW-0418">Kinase</keyword>
<evidence type="ECO:0000259" key="39">
    <source>
        <dbReference type="PROSITE" id="PS50146"/>
    </source>
</evidence>
<keyword evidence="18" id="KW-0811">Translocation</keyword>
<evidence type="ECO:0000256" key="9">
    <source>
        <dbReference type="ARBA" id="ARBA00022448"/>
    </source>
</evidence>
<dbReference type="GO" id="GO:0005758">
    <property type="term" value="C:mitochondrial intermembrane space"/>
    <property type="evidence" value="ECO:0007669"/>
    <property type="project" value="UniProtKB-SubCell"/>
</dbReference>
<dbReference type="GO" id="GO:0005743">
    <property type="term" value="C:mitochondrial inner membrane"/>
    <property type="evidence" value="ECO:0007669"/>
    <property type="project" value="UniProtKB-SubCell"/>
</dbReference>
<evidence type="ECO:0000313" key="41">
    <source>
        <dbReference type="Proteomes" id="UP001519460"/>
    </source>
</evidence>
<evidence type="ECO:0000256" key="18">
    <source>
        <dbReference type="ARBA" id="ARBA00023010"/>
    </source>
</evidence>
<keyword evidence="11" id="KW-0812">Transmembrane</keyword>
<evidence type="ECO:0000256" key="20">
    <source>
        <dbReference type="ARBA" id="ARBA00023128"/>
    </source>
</evidence>
<feature type="region of interest" description="Disordered" evidence="38">
    <location>
        <begin position="281"/>
        <end position="300"/>
    </location>
</feature>
<evidence type="ECO:0000256" key="13">
    <source>
        <dbReference type="ARBA" id="ARBA00022777"/>
    </source>
</evidence>
<dbReference type="Pfam" id="PF11711">
    <property type="entry name" value="Tim54"/>
    <property type="match status" value="1"/>
</dbReference>
<dbReference type="GO" id="GO:0047620">
    <property type="term" value="F:acylglycerol kinase activity"/>
    <property type="evidence" value="ECO:0007669"/>
    <property type="project" value="UniProtKB-EC"/>
</dbReference>
<keyword evidence="19" id="KW-0443">Lipid metabolism</keyword>
<evidence type="ECO:0000256" key="22">
    <source>
        <dbReference type="ARBA" id="ARBA00023371"/>
    </source>
</evidence>
<comment type="catalytic activity">
    <reaction evidence="36">
        <text>a monoacylglycerol + ATP = a monoacyl-sn-glycero-3-phosphate + ADP + H(+)</text>
        <dbReference type="Rhea" id="RHEA:19293"/>
        <dbReference type="ChEBI" id="CHEBI:15378"/>
        <dbReference type="ChEBI" id="CHEBI:17408"/>
        <dbReference type="ChEBI" id="CHEBI:30616"/>
        <dbReference type="ChEBI" id="CHEBI:77589"/>
        <dbReference type="ChEBI" id="CHEBI:456216"/>
        <dbReference type="EC" id="2.7.1.94"/>
    </reaction>
    <physiologicalReaction direction="left-to-right" evidence="36">
        <dbReference type="Rhea" id="RHEA:19294"/>
    </physiologicalReaction>
</comment>
<evidence type="ECO:0000256" key="30">
    <source>
        <dbReference type="ARBA" id="ARBA00026096"/>
    </source>
</evidence>
<dbReference type="InterPro" id="IPR017438">
    <property type="entry name" value="ATP-NAD_kinase_N"/>
</dbReference>
<evidence type="ECO:0000256" key="38">
    <source>
        <dbReference type="SAM" id="MobiDB-lite"/>
    </source>
</evidence>
<feature type="domain" description="DAGKc" evidence="39">
    <location>
        <begin position="61"/>
        <end position="190"/>
    </location>
</feature>
<accession>A0ABD0JID0</accession>
<dbReference type="GO" id="GO:0005524">
    <property type="term" value="F:ATP binding"/>
    <property type="evidence" value="ECO:0007669"/>
    <property type="project" value="UniProtKB-KW"/>
</dbReference>
<evidence type="ECO:0000256" key="11">
    <source>
        <dbReference type="ARBA" id="ARBA00022692"/>
    </source>
</evidence>
<evidence type="ECO:0000256" key="36">
    <source>
        <dbReference type="ARBA" id="ARBA00048663"/>
    </source>
</evidence>
<comment type="catalytic activity">
    <reaction evidence="35">
        <text>an N-acylsphing-4-enine + ATP = an N-acylsphing-4-enine 1-phosphate + ADP + H(+)</text>
        <dbReference type="Rhea" id="RHEA:17929"/>
        <dbReference type="ChEBI" id="CHEBI:15378"/>
        <dbReference type="ChEBI" id="CHEBI:30616"/>
        <dbReference type="ChEBI" id="CHEBI:52639"/>
        <dbReference type="ChEBI" id="CHEBI:57674"/>
        <dbReference type="ChEBI" id="CHEBI:456216"/>
        <dbReference type="EC" id="2.7.1.138"/>
    </reaction>
    <physiologicalReaction direction="left-to-right" evidence="35">
        <dbReference type="Rhea" id="RHEA:17930"/>
    </physiologicalReaction>
</comment>
<evidence type="ECO:0000256" key="35">
    <source>
        <dbReference type="ARBA" id="ARBA00048034"/>
    </source>
</evidence>
<evidence type="ECO:0000256" key="10">
    <source>
        <dbReference type="ARBA" id="ARBA00022679"/>
    </source>
</evidence>
<evidence type="ECO:0000256" key="2">
    <source>
        <dbReference type="ARBA" id="ARBA00004434"/>
    </source>
</evidence>
<evidence type="ECO:0000256" key="26">
    <source>
        <dbReference type="ARBA" id="ARBA00024512"/>
    </source>
</evidence>
<protein>
    <recommendedName>
        <fullName evidence="32">Acylglycerol kinase, mitochondrial</fullName>
        <ecNumber evidence="7">2.7.1.107</ecNumber>
        <ecNumber evidence="30">2.7.1.138</ecNumber>
        <ecNumber evidence="31">2.7.1.94</ecNumber>
    </recommendedName>
    <alternativeName>
        <fullName evidence="8">Mitochondrial import inner membrane translocase subunit TIM54</fullName>
    </alternativeName>
    <alternativeName>
        <fullName evidence="33">Multiple substrate lipid kinase</fullName>
    </alternativeName>
</protein>
<dbReference type="EMBL" id="JACVVK020000434">
    <property type="protein sequence ID" value="KAK7474538.1"/>
    <property type="molecule type" value="Genomic_DNA"/>
</dbReference>
<organism evidence="40 41">
    <name type="scientific">Batillaria attramentaria</name>
    <dbReference type="NCBI Taxonomy" id="370345"/>
    <lineage>
        <taxon>Eukaryota</taxon>
        <taxon>Metazoa</taxon>
        <taxon>Spiralia</taxon>
        <taxon>Lophotrochozoa</taxon>
        <taxon>Mollusca</taxon>
        <taxon>Gastropoda</taxon>
        <taxon>Caenogastropoda</taxon>
        <taxon>Sorbeoconcha</taxon>
        <taxon>Cerithioidea</taxon>
        <taxon>Batillariidae</taxon>
        <taxon>Batillaria</taxon>
    </lineage>
</organism>
<evidence type="ECO:0000256" key="17">
    <source>
        <dbReference type="ARBA" id="ARBA00022989"/>
    </source>
</evidence>
<comment type="catalytic activity">
    <reaction evidence="28">
        <text>1-hexadecanoyl-sn-glycerol + ATP = 1-hexadecanoyl-sn-glycero-3-phosphate + ADP + H(+)</text>
        <dbReference type="Rhea" id="RHEA:43308"/>
        <dbReference type="ChEBI" id="CHEBI:15378"/>
        <dbReference type="ChEBI" id="CHEBI:30616"/>
        <dbReference type="ChEBI" id="CHEBI:57518"/>
        <dbReference type="ChEBI" id="CHEBI:75542"/>
        <dbReference type="ChEBI" id="CHEBI:456216"/>
    </reaction>
    <physiologicalReaction direction="left-to-right" evidence="28">
        <dbReference type="Rhea" id="RHEA:43309"/>
    </physiologicalReaction>
</comment>
<evidence type="ECO:0000256" key="3">
    <source>
        <dbReference type="ARBA" id="ARBA00004569"/>
    </source>
</evidence>
<comment type="similarity">
    <text evidence="29">Belongs to the AGK family.</text>
</comment>
<evidence type="ECO:0000256" key="15">
    <source>
        <dbReference type="ARBA" id="ARBA00022840"/>
    </source>
</evidence>
<dbReference type="EC" id="2.7.1.94" evidence="31"/>
<comment type="catalytic activity">
    <reaction evidence="26">
        <text>a 1-acyl-sn-glycerol + ATP = a 1-acyl-sn-glycero-3-phosphate + ADP + H(+)</text>
        <dbReference type="Rhea" id="RHEA:33747"/>
        <dbReference type="ChEBI" id="CHEBI:15378"/>
        <dbReference type="ChEBI" id="CHEBI:30616"/>
        <dbReference type="ChEBI" id="CHEBI:57970"/>
        <dbReference type="ChEBI" id="CHEBI:64683"/>
        <dbReference type="ChEBI" id="CHEBI:456216"/>
    </reaction>
    <physiologicalReaction direction="left-to-right" evidence="26">
        <dbReference type="Rhea" id="RHEA:33748"/>
    </physiologicalReaction>
</comment>
<keyword evidence="14" id="KW-0999">Mitochondrion inner membrane</keyword>
<evidence type="ECO:0000256" key="31">
    <source>
        <dbReference type="ARBA" id="ARBA00026098"/>
    </source>
</evidence>
<keyword evidence="15" id="KW-0067">ATP-binding</keyword>
<keyword evidence="10" id="KW-0808">Transferase</keyword>
<comment type="catalytic activity">
    <reaction evidence="24">
        <text>1-(5Z,8Z,11Z,14Z-eicosatetraenoyl)-sn-glycerol + ATP = 1-(5Z,8Z,11Z,14Z-eicosatetraenoyl)-sn-glycero-3-phosphate + ADP + H(+)</text>
        <dbReference type="Rhea" id="RHEA:43328"/>
        <dbReference type="ChEBI" id="CHEBI:15378"/>
        <dbReference type="ChEBI" id="CHEBI:30616"/>
        <dbReference type="ChEBI" id="CHEBI:34071"/>
        <dbReference type="ChEBI" id="CHEBI:74938"/>
        <dbReference type="ChEBI" id="CHEBI:456216"/>
    </reaction>
    <physiologicalReaction direction="left-to-right" evidence="24">
        <dbReference type="Rhea" id="RHEA:43329"/>
    </physiologicalReaction>
</comment>
<dbReference type="GO" id="GO:0006629">
    <property type="term" value="P:lipid metabolic process"/>
    <property type="evidence" value="ECO:0007669"/>
    <property type="project" value="UniProtKB-KW"/>
</dbReference>
<keyword evidence="12" id="KW-0547">Nucleotide-binding</keyword>
<dbReference type="PANTHER" id="PTHR12358">
    <property type="entry name" value="SPHINGOSINE KINASE"/>
    <property type="match status" value="1"/>
</dbReference>
<comment type="caution">
    <text evidence="40">The sequence shown here is derived from an EMBL/GenBank/DDBJ whole genome shotgun (WGS) entry which is preliminary data.</text>
</comment>
<dbReference type="GO" id="GO:0004143">
    <property type="term" value="F:ATP-dependent diacylglycerol kinase activity"/>
    <property type="evidence" value="ECO:0007669"/>
    <property type="project" value="UniProtKB-EC"/>
</dbReference>
<sequence>MAFIVNIGRTLRTHWKKSIFFTGLSIYGVKYAYERHEENLLRRVYCAEAKKYGDEKIPMSQRPRRVTVFLNPAAQAGKARKLFEKNAAPILYLAGIEVNVVKTEYEGQIKKFLGVLEPGETDTVTGILRKDDKKFHKIPVGVIPLGYTNSFSHLLYGVDKDAVRMIADAAMAVVKAVTKKVDVLKIDGGEGRTTFALCGMEMGAYRDAEDRKSSYWYFGPLKSRWTYLRTAMKEWPPVLKAELSYVEATEENMTVPVKDVAPRKKVWSFFGFLFRKNQPDQEEVEVPVKETQEEEESVSRSLSTMELTLMTPNMLPNQDFPSIQVGIGPAELSRSDFITEGWRRINQTGPKYGSETDETLLVKNIDIRVQGNQEDGPLWYNIDGEAFEAIPVTVSLLREKLNFFYPVFDPSRAPAQKTDDRPTLKH</sequence>
<dbReference type="InterPro" id="IPR021056">
    <property type="entry name" value="Mt_import_IM_translocase_Tim54"/>
</dbReference>
<dbReference type="EC" id="2.7.1.107" evidence="7"/>
<evidence type="ECO:0000313" key="40">
    <source>
        <dbReference type="EMBL" id="KAK7474538.1"/>
    </source>
</evidence>
<comment type="catalytic activity">
    <reaction evidence="37">
        <text>N-(hexanoyl)sphing-4-enine + ATP = N-hexanoylsphing-4-enine 1-phosphate + ADP + H(+)</text>
        <dbReference type="Rhea" id="RHEA:43312"/>
        <dbReference type="ChEBI" id="CHEBI:15378"/>
        <dbReference type="ChEBI" id="CHEBI:30616"/>
        <dbReference type="ChEBI" id="CHEBI:63867"/>
        <dbReference type="ChEBI" id="CHEBI:82959"/>
        <dbReference type="ChEBI" id="CHEBI:456216"/>
    </reaction>
    <physiologicalReaction direction="left-to-right" evidence="37">
        <dbReference type="Rhea" id="RHEA:43313"/>
    </physiologicalReaction>
</comment>
<dbReference type="EC" id="2.7.1.138" evidence="30"/>
<dbReference type="GO" id="GO:0001729">
    <property type="term" value="F:ceramide kinase activity"/>
    <property type="evidence" value="ECO:0007669"/>
    <property type="project" value="UniProtKB-EC"/>
</dbReference>
<evidence type="ECO:0000256" key="29">
    <source>
        <dbReference type="ARBA" id="ARBA00025749"/>
    </source>
</evidence>
<evidence type="ECO:0000256" key="32">
    <source>
        <dbReference type="ARBA" id="ARBA00026142"/>
    </source>
</evidence>
<evidence type="ECO:0000256" key="16">
    <source>
        <dbReference type="ARBA" id="ARBA00022927"/>
    </source>
</evidence>
<dbReference type="InterPro" id="IPR050187">
    <property type="entry name" value="Lipid_Phosphate_FormReg"/>
</dbReference>
<evidence type="ECO:0000256" key="14">
    <source>
        <dbReference type="ARBA" id="ARBA00022792"/>
    </source>
</evidence>
<keyword evidence="21" id="KW-0472">Membrane</keyword>
<evidence type="ECO:0000256" key="28">
    <source>
        <dbReference type="ARBA" id="ARBA00024636"/>
    </source>
</evidence>
<gene>
    <name evidence="40" type="ORF">BaRGS_00034232</name>
</gene>
<evidence type="ECO:0000256" key="34">
    <source>
        <dbReference type="ARBA" id="ARBA00044480"/>
    </source>
</evidence>
<name>A0ABD0JID0_9CAEN</name>
<comment type="catalytic activity">
    <reaction evidence="34">
        <text>a 2-acylglycerol + ATP = a 2-acyl-sn-glycerol 3-phosphate + ADP + H(+)</text>
        <dbReference type="Rhea" id="RHEA:39847"/>
        <dbReference type="ChEBI" id="CHEBI:15378"/>
        <dbReference type="ChEBI" id="CHEBI:17389"/>
        <dbReference type="ChEBI" id="CHEBI:30616"/>
        <dbReference type="ChEBI" id="CHEBI:64982"/>
        <dbReference type="ChEBI" id="CHEBI:456216"/>
    </reaction>
    <physiologicalReaction direction="left-to-right" evidence="34">
        <dbReference type="Rhea" id="RHEA:39848"/>
    </physiologicalReaction>
</comment>
<keyword evidence="41" id="KW-1185">Reference proteome</keyword>
<comment type="similarity">
    <text evidence="6">Belongs to the TIM54 family.</text>
</comment>
<evidence type="ECO:0000256" key="24">
    <source>
        <dbReference type="ARBA" id="ARBA00024483"/>
    </source>
</evidence>
<dbReference type="SUPFAM" id="SSF111331">
    <property type="entry name" value="NAD kinase/diacylglycerol kinase-like"/>
    <property type="match status" value="1"/>
</dbReference>